<accession>V2XNH4</accession>
<evidence type="ECO:0000259" key="2">
    <source>
        <dbReference type="SMART" id="SM00664"/>
    </source>
</evidence>
<reference evidence="3 4" key="1">
    <citation type="journal article" date="2014" name="BMC Genomics">
        <title>Genome and secretome analysis of the hemibiotrophic fungal pathogen, Moniliophthora roreri, which causes frosty pod rot disease of cacao: mechanisms of the biotrophic and necrotrophic phases.</title>
        <authorList>
            <person name="Meinhardt L.W."/>
            <person name="Costa G.G.L."/>
            <person name="Thomazella D.P.T."/>
            <person name="Teixeira P.J.P.L."/>
            <person name="Carazzolle M.F."/>
            <person name="Schuster S.C."/>
            <person name="Carlson J.E."/>
            <person name="Guiltinan M.J."/>
            <person name="Mieczkowski P."/>
            <person name="Farmer A."/>
            <person name="Ramaraj T."/>
            <person name="Crozier J."/>
            <person name="Davis R.E."/>
            <person name="Shao J."/>
            <person name="Melnick R.L."/>
            <person name="Pereira G.A.G."/>
            <person name="Bailey B.A."/>
        </authorList>
    </citation>
    <scope>NUCLEOTIDE SEQUENCE [LARGE SCALE GENOMIC DNA]</scope>
    <source>
        <strain evidence="3 4">MCA 2997</strain>
    </source>
</reference>
<evidence type="ECO:0000313" key="3">
    <source>
        <dbReference type="EMBL" id="ESK95297.1"/>
    </source>
</evidence>
<dbReference type="SUPFAM" id="SSF49344">
    <property type="entry name" value="CBD9-like"/>
    <property type="match status" value="1"/>
</dbReference>
<dbReference type="PANTHER" id="PTHR47797:SF3">
    <property type="entry name" value="CYTOCHROME B561 DOMAIN-CONTAINING PROTEIN"/>
    <property type="match status" value="1"/>
</dbReference>
<dbReference type="Proteomes" id="UP000017559">
    <property type="component" value="Unassembled WGS sequence"/>
</dbReference>
<proteinExistence type="predicted"/>
<dbReference type="HOGENOM" id="CLU_105946_0_0_1"/>
<keyword evidence="4" id="KW-1185">Reference proteome</keyword>
<dbReference type="InterPro" id="IPR015920">
    <property type="entry name" value="Cellobiose_DH-like_cyt"/>
</dbReference>
<dbReference type="STRING" id="1381753.V2XNH4"/>
<evidence type="ECO:0000256" key="1">
    <source>
        <dbReference type="SAM" id="SignalP"/>
    </source>
</evidence>
<comment type="caution">
    <text evidence="3">The sequence shown here is derived from an EMBL/GenBank/DDBJ whole genome shotgun (WGS) entry which is preliminary data.</text>
</comment>
<evidence type="ECO:0000313" key="4">
    <source>
        <dbReference type="Proteomes" id="UP000017559"/>
    </source>
</evidence>
<sequence>MMWLSAILFLLVGSAMANLPEAQEVVNSLQCGDYMCVSGVTDGKTDHYYLTANGKIAPGWMAMGFGTGMANSPMVIIWHNADGSFTLSQREAPEHVMPHLVANPPRVATLDHSQTYWADAKSQFAFTVPSDGNLKPHIIWAISDTNPESSAQDAPIKWHVDKGVTHLELRKDKDA</sequence>
<dbReference type="AlphaFoldDB" id="V2XNH4"/>
<gene>
    <name evidence="3" type="ORF">Moror_3924</name>
</gene>
<dbReference type="EMBL" id="AWSO01000090">
    <property type="protein sequence ID" value="ESK95297.1"/>
    <property type="molecule type" value="Genomic_DNA"/>
</dbReference>
<dbReference type="Pfam" id="PF16010">
    <property type="entry name" value="CDH-cyt"/>
    <property type="match status" value="1"/>
</dbReference>
<protein>
    <recommendedName>
        <fullName evidence="2">DOMON domain-containing protein</fullName>
    </recommendedName>
</protein>
<keyword evidence="1" id="KW-0732">Signal</keyword>
<feature type="domain" description="DOMON" evidence="2">
    <location>
        <begin position="60"/>
        <end position="143"/>
    </location>
</feature>
<name>V2XNH4_MONRO</name>
<dbReference type="KEGG" id="mrr:Moror_3924"/>
<organism evidence="3 4">
    <name type="scientific">Moniliophthora roreri (strain MCA 2997)</name>
    <name type="common">Cocoa frosty pod rot fungus</name>
    <name type="synonym">Crinipellis roreri</name>
    <dbReference type="NCBI Taxonomy" id="1381753"/>
    <lineage>
        <taxon>Eukaryota</taxon>
        <taxon>Fungi</taxon>
        <taxon>Dikarya</taxon>
        <taxon>Basidiomycota</taxon>
        <taxon>Agaricomycotina</taxon>
        <taxon>Agaricomycetes</taxon>
        <taxon>Agaricomycetidae</taxon>
        <taxon>Agaricales</taxon>
        <taxon>Marasmiineae</taxon>
        <taxon>Marasmiaceae</taxon>
        <taxon>Moniliophthora</taxon>
    </lineage>
</organism>
<dbReference type="InterPro" id="IPR005018">
    <property type="entry name" value="DOMON_domain"/>
</dbReference>
<dbReference type="CDD" id="cd09630">
    <property type="entry name" value="CDH_like_cytochrome"/>
    <property type="match status" value="1"/>
</dbReference>
<dbReference type="Gene3D" id="2.60.40.1210">
    <property type="entry name" value="Cellobiose dehydrogenase, cytochrome domain"/>
    <property type="match status" value="1"/>
</dbReference>
<dbReference type="SMART" id="SM00664">
    <property type="entry name" value="DoH"/>
    <property type="match status" value="1"/>
</dbReference>
<feature type="chain" id="PRO_5004713980" description="DOMON domain-containing protein" evidence="1">
    <location>
        <begin position="18"/>
        <end position="175"/>
    </location>
</feature>
<dbReference type="OrthoDB" id="19261at2759"/>
<feature type="signal peptide" evidence="1">
    <location>
        <begin position="1"/>
        <end position="17"/>
    </location>
</feature>
<dbReference type="PANTHER" id="PTHR47797">
    <property type="entry name" value="DEHYDROGENASE, PUTATIVE (AFU_ORTHOLOGUE AFUA_8G05805)-RELATED"/>
    <property type="match status" value="1"/>
</dbReference>